<sequence length="331" mass="37104">MSDSFKELENLKSVSVGINSDEKGYIDKQCPSEDCEFLFKVNSDDWINLFKDESVWCPMCGHEAPADNWFTIAQIEHAKEEAINIAKGLINKSLSDMVKKFNRSQSKNSLVSINMKHNYSNVRTYTIPAKAAEAMELEITCEKCNSRFSVLGSAYFCPACGHNSVTKTFSDSLRKIKAKSDNIDVVRKALIEASTKDDAELTCRSLLETSISDGVVAFQKFCEGLYEPFGKAPFNAFQRLEQGSSLWANAIDKTYSDWLSPSEINELNILFQKRHLLAHNEGIVDDRYITKSNDSSYKVGQRIVVSKKDVEALLVILNKLGQGLKEACCIV</sequence>
<keyword evidence="2" id="KW-1185">Reference proteome</keyword>
<evidence type="ECO:0000313" key="2">
    <source>
        <dbReference type="Proteomes" id="UP000595481"/>
    </source>
</evidence>
<name>A0A7T4ABC4_AERJA</name>
<dbReference type="Proteomes" id="UP000595481">
    <property type="component" value="Chromosome"/>
</dbReference>
<dbReference type="EMBL" id="CP066092">
    <property type="protein sequence ID" value="QQB20713.1"/>
    <property type="molecule type" value="Genomic_DNA"/>
</dbReference>
<reference evidence="1 2" key="1">
    <citation type="submission" date="2020-12" db="EMBL/GenBank/DDBJ databases">
        <title>FDA dAtabase for Regulatory Grade micrObial Sequences (FDA-ARGOS): Supporting development and validation of Infectious Disease Dx tests.</title>
        <authorList>
            <person name="Sproer C."/>
            <person name="Gronow S."/>
            <person name="Severitt S."/>
            <person name="Schroder I."/>
            <person name="Tallon L."/>
            <person name="Sadzewicz L."/>
            <person name="Zhao X."/>
            <person name="Boylan J."/>
            <person name="Ott S."/>
            <person name="Bowen H."/>
            <person name="Vavikolanu K."/>
            <person name="Mehta A."/>
            <person name="Aluvathingal J."/>
            <person name="Nadendla S."/>
            <person name="Lowell S."/>
            <person name="Myers T."/>
            <person name="Yan Y."/>
            <person name="Sichtig H."/>
        </authorList>
    </citation>
    <scope>NUCLEOTIDE SEQUENCE [LARGE SCALE GENOMIC DNA]</scope>
    <source>
        <strain evidence="1 2">FDAARGOS_986</strain>
    </source>
</reference>
<accession>A0A7T4ABC4</accession>
<protein>
    <recommendedName>
        <fullName evidence="3">RiboL-PSP-HEPN domain-containing protein</fullName>
    </recommendedName>
</protein>
<proteinExistence type="predicted"/>
<organism evidence="1 2">
    <name type="scientific">Aeromonas jandaei</name>
    <dbReference type="NCBI Taxonomy" id="650"/>
    <lineage>
        <taxon>Bacteria</taxon>
        <taxon>Pseudomonadati</taxon>
        <taxon>Pseudomonadota</taxon>
        <taxon>Gammaproteobacteria</taxon>
        <taxon>Aeromonadales</taxon>
        <taxon>Aeromonadaceae</taxon>
        <taxon>Aeromonas</taxon>
    </lineage>
</organism>
<gene>
    <name evidence="1" type="ORF">I6H43_04000</name>
</gene>
<dbReference type="RefSeq" id="WP_082035504.1">
    <property type="nucleotide sequence ID" value="NZ_CAWMFX010000046.1"/>
</dbReference>
<dbReference type="GeneID" id="69550415"/>
<evidence type="ECO:0008006" key="3">
    <source>
        <dbReference type="Google" id="ProtNLM"/>
    </source>
</evidence>
<evidence type="ECO:0000313" key="1">
    <source>
        <dbReference type="EMBL" id="QQB20713.1"/>
    </source>
</evidence>